<protein>
    <submittedName>
        <fullName evidence="1">Uncharacterized protein</fullName>
    </submittedName>
</protein>
<dbReference type="Proteomes" id="UP001054252">
    <property type="component" value="Unassembled WGS sequence"/>
</dbReference>
<accession>A0AAV5MP01</accession>
<gene>
    <name evidence="1" type="ORF">SLEP1_g57406</name>
</gene>
<reference evidence="1 2" key="1">
    <citation type="journal article" date="2021" name="Commun. Biol.">
        <title>The genome of Shorea leprosula (Dipterocarpaceae) highlights the ecological relevance of drought in aseasonal tropical rainforests.</title>
        <authorList>
            <person name="Ng K.K.S."/>
            <person name="Kobayashi M.J."/>
            <person name="Fawcett J.A."/>
            <person name="Hatakeyama M."/>
            <person name="Paape T."/>
            <person name="Ng C.H."/>
            <person name="Ang C.C."/>
            <person name="Tnah L.H."/>
            <person name="Lee C.T."/>
            <person name="Nishiyama T."/>
            <person name="Sese J."/>
            <person name="O'Brien M.J."/>
            <person name="Copetti D."/>
            <person name="Mohd Noor M.I."/>
            <person name="Ong R.C."/>
            <person name="Putra M."/>
            <person name="Sireger I.Z."/>
            <person name="Indrioko S."/>
            <person name="Kosugi Y."/>
            <person name="Izuno A."/>
            <person name="Isagi Y."/>
            <person name="Lee S.L."/>
            <person name="Shimizu K.K."/>
        </authorList>
    </citation>
    <scope>NUCLEOTIDE SEQUENCE [LARGE SCALE GENOMIC DNA]</scope>
    <source>
        <strain evidence="1">214</strain>
    </source>
</reference>
<name>A0AAV5MP01_9ROSI</name>
<organism evidence="1 2">
    <name type="scientific">Rubroshorea leprosula</name>
    <dbReference type="NCBI Taxonomy" id="152421"/>
    <lineage>
        <taxon>Eukaryota</taxon>
        <taxon>Viridiplantae</taxon>
        <taxon>Streptophyta</taxon>
        <taxon>Embryophyta</taxon>
        <taxon>Tracheophyta</taxon>
        <taxon>Spermatophyta</taxon>
        <taxon>Magnoliopsida</taxon>
        <taxon>eudicotyledons</taxon>
        <taxon>Gunneridae</taxon>
        <taxon>Pentapetalae</taxon>
        <taxon>rosids</taxon>
        <taxon>malvids</taxon>
        <taxon>Malvales</taxon>
        <taxon>Dipterocarpaceae</taxon>
        <taxon>Rubroshorea</taxon>
    </lineage>
</organism>
<sequence length="149" mass="17087">MARTRKELMCWCLRAISDGCTSITSLNQCYPNMAGGRKEFDVLVCEAMSGGCTSVRNFRSMLCKFLGFDLRLSIPSKFFCYGIPGIVQESNVTTTCELRNLGKLVRIQHQSFMCPTHLWELSVLRNSRGKRRLAMVVELNQQWKVYEED</sequence>
<comment type="caution">
    <text evidence="1">The sequence shown here is derived from an EMBL/GenBank/DDBJ whole genome shotgun (WGS) entry which is preliminary data.</text>
</comment>
<dbReference type="EMBL" id="BPVZ01000389">
    <property type="protein sequence ID" value="GKV50709.1"/>
    <property type="molecule type" value="Genomic_DNA"/>
</dbReference>
<evidence type="ECO:0000313" key="1">
    <source>
        <dbReference type="EMBL" id="GKV50709.1"/>
    </source>
</evidence>
<evidence type="ECO:0000313" key="2">
    <source>
        <dbReference type="Proteomes" id="UP001054252"/>
    </source>
</evidence>
<keyword evidence="2" id="KW-1185">Reference proteome</keyword>
<proteinExistence type="predicted"/>
<dbReference type="AlphaFoldDB" id="A0AAV5MP01"/>